<dbReference type="InterPro" id="IPR005031">
    <property type="entry name" value="COQ10_START"/>
</dbReference>
<evidence type="ECO:0000259" key="1">
    <source>
        <dbReference type="Pfam" id="PF03364"/>
    </source>
</evidence>
<reference evidence="3" key="1">
    <citation type="submission" date="2016-10" db="EMBL/GenBank/DDBJ databases">
        <authorList>
            <person name="Varghese N."/>
            <person name="Submissions S."/>
        </authorList>
    </citation>
    <scope>NUCLEOTIDE SEQUENCE [LARGE SCALE GENOMIC DNA]</scope>
    <source>
        <strain evidence="3">IBRC-M 10655</strain>
    </source>
</reference>
<feature type="domain" description="Coenzyme Q-binding protein COQ10 START" evidence="1">
    <location>
        <begin position="11"/>
        <end position="131"/>
    </location>
</feature>
<organism evidence="2 3">
    <name type="scientific">Actinokineospora alba</name>
    <dbReference type="NCBI Taxonomy" id="504798"/>
    <lineage>
        <taxon>Bacteria</taxon>
        <taxon>Bacillati</taxon>
        <taxon>Actinomycetota</taxon>
        <taxon>Actinomycetes</taxon>
        <taxon>Pseudonocardiales</taxon>
        <taxon>Pseudonocardiaceae</taxon>
        <taxon>Actinokineospora</taxon>
    </lineage>
</organism>
<name>A0A1H0HFH9_9PSEU</name>
<dbReference type="Pfam" id="PF03364">
    <property type="entry name" value="Polyketide_cyc"/>
    <property type="match status" value="1"/>
</dbReference>
<dbReference type="OrthoDB" id="9134299at2"/>
<dbReference type="Proteomes" id="UP000199651">
    <property type="component" value="Unassembled WGS sequence"/>
</dbReference>
<dbReference type="SUPFAM" id="SSF55961">
    <property type="entry name" value="Bet v1-like"/>
    <property type="match status" value="1"/>
</dbReference>
<gene>
    <name evidence="2" type="ORF">SAMN05192558_10292</name>
</gene>
<accession>A0A1H0HFH9</accession>
<sequence>MPIVHTKHTTDRPPADVWAAVLDCESFPTYMAEVVDVRLLEDEGARRLARWSVLLKGSELEWEEEEVVDAERMRIDFQQLDGDLAYFAGYWQVSAVGDATLVELYVDFDIGIPLMADMLNPVAARALEDNAKGILVSLGDRAPSPTGSSS</sequence>
<dbReference type="InterPro" id="IPR023393">
    <property type="entry name" value="START-like_dom_sf"/>
</dbReference>
<protein>
    <submittedName>
        <fullName evidence="2">Ribosome association toxin PasT (RatA) of the RatAB toxin-antitoxin module</fullName>
    </submittedName>
</protein>
<evidence type="ECO:0000313" key="2">
    <source>
        <dbReference type="EMBL" id="SDO17794.1"/>
    </source>
</evidence>
<evidence type="ECO:0000313" key="3">
    <source>
        <dbReference type="Proteomes" id="UP000199651"/>
    </source>
</evidence>
<dbReference type="AlphaFoldDB" id="A0A1H0HFH9"/>
<proteinExistence type="predicted"/>
<dbReference type="EMBL" id="FNJB01000002">
    <property type="protein sequence ID" value="SDO17794.1"/>
    <property type="molecule type" value="Genomic_DNA"/>
</dbReference>
<dbReference type="RefSeq" id="WP_091370409.1">
    <property type="nucleotide sequence ID" value="NZ_FNDV01000001.1"/>
</dbReference>
<keyword evidence="3" id="KW-1185">Reference proteome</keyword>
<dbReference type="STRING" id="504798.SAMN05421871_101211"/>
<dbReference type="Gene3D" id="3.30.530.20">
    <property type="match status" value="1"/>
</dbReference>